<reference evidence="3" key="1">
    <citation type="submission" date="2016-10" db="EMBL/GenBank/DDBJ databases">
        <authorList>
            <person name="Varghese N."/>
            <person name="Submissions S."/>
        </authorList>
    </citation>
    <scope>NUCLEOTIDE SEQUENCE [LARGE SCALE GENOMIC DNA]</scope>
    <source>
        <strain evidence="3">Gh-48</strain>
    </source>
</reference>
<dbReference type="EMBL" id="FOCL01000002">
    <property type="protein sequence ID" value="SEN03541.1"/>
    <property type="molecule type" value="Genomic_DNA"/>
</dbReference>
<name>A0A1H8D871_9SPHI</name>
<organism evidence="2 3">
    <name type="scientific">Mucilaginibacter gossypiicola</name>
    <dbReference type="NCBI Taxonomy" id="551995"/>
    <lineage>
        <taxon>Bacteria</taxon>
        <taxon>Pseudomonadati</taxon>
        <taxon>Bacteroidota</taxon>
        <taxon>Sphingobacteriia</taxon>
        <taxon>Sphingobacteriales</taxon>
        <taxon>Sphingobacteriaceae</taxon>
        <taxon>Mucilaginibacter</taxon>
    </lineage>
</organism>
<dbReference type="InterPro" id="IPR021005">
    <property type="entry name" value="Znf_CGNR"/>
</dbReference>
<dbReference type="Pfam" id="PF11706">
    <property type="entry name" value="zf-CGNR"/>
    <property type="match status" value="1"/>
</dbReference>
<accession>A0A1H8D871</accession>
<dbReference type="SUPFAM" id="SSF160904">
    <property type="entry name" value="Jann2411-like"/>
    <property type="match status" value="1"/>
</dbReference>
<evidence type="ECO:0000313" key="3">
    <source>
        <dbReference type="Proteomes" id="UP000198942"/>
    </source>
</evidence>
<sequence>MSEITTVYTMTFDGGNACFDFINSGYDRNKGVITERLNFYDDLLTLVKRLALFDDNTVSDLEKIALTDENAAKTALDSTRKIRTVLYHLFESIALQHSEKIELQLLKEANMLFAEALQFKVLVVDAHELQFRFDAARAALMAPAWKFVILAYELLETGDIQFIRQCAGCAWLFLDKTKNHRKKWCSMESCGNREKTKKYYANKKS</sequence>
<dbReference type="PANTHER" id="PTHR35525">
    <property type="entry name" value="BLL6575 PROTEIN"/>
    <property type="match status" value="1"/>
</dbReference>
<protein>
    <submittedName>
        <fullName evidence="2">Putative stress-induced transcription regulator</fullName>
    </submittedName>
</protein>
<dbReference type="Proteomes" id="UP000198942">
    <property type="component" value="Unassembled WGS sequence"/>
</dbReference>
<evidence type="ECO:0000313" key="2">
    <source>
        <dbReference type="EMBL" id="SEN03541.1"/>
    </source>
</evidence>
<gene>
    <name evidence="2" type="ORF">SAMN05192574_102251</name>
</gene>
<dbReference type="Pfam" id="PF07336">
    <property type="entry name" value="ABATE"/>
    <property type="match status" value="1"/>
</dbReference>
<dbReference type="PANTHER" id="PTHR35525:SF3">
    <property type="entry name" value="BLL6575 PROTEIN"/>
    <property type="match status" value="1"/>
</dbReference>
<dbReference type="InterPro" id="IPR010852">
    <property type="entry name" value="ABATE"/>
</dbReference>
<dbReference type="InterPro" id="IPR023286">
    <property type="entry name" value="ABATE_dom_sf"/>
</dbReference>
<proteinExistence type="predicted"/>
<feature type="domain" description="Zinc finger CGNR" evidence="1">
    <location>
        <begin position="163"/>
        <end position="202"/>
    </location>
</feature>
<dbReference type="OrthoDB" id="123307at2"/>
<dbReference type="Gene3D" id="1.10.3300.10">
    <property type="entry name" value="Jann2411-like domain"/>
    <property type="match status" value="1"/>
</dbReference>
<dbReference type="RefSeq" id="WP_091209281.1">
    <property type="nucleotide sequence ID" value="NZ_FOCL01000002.1"/>
</dbReference>
<dbReference type="AlphaFoldDB" id="A0A1H8D871"/>
<dbReference type="STRING" id="551995.SAMN05192574_102251"/>
<keyword evidence="3" id="KW-1185">Reference proteome</keyword>
<evidence type="ECO:0000259" key="1">
    <source>
        <dbReference type="Pfam" id="PF11706"/>
    </source>
</evidence>